<reference evidence="1" key="1">
    <citation type="submission" date="2020-12" db="EMBL/GenBank/DDBJ databases">
        <authorList>
            <person name="Iha C."/>
        </authorList>
    </citation>
    <scope>NUCLEOTIDE SEQUENCE</scope>
</reference>
<organism evidence="1 2">
    <name type="scientific">Ostreobium quekettii</name>
    <dbReference type="NCBI Taxonomy" id="121088"/>
    <lineage>
        <taxon>Eukaryota</taxon>
        <taxon>Viridiplantae</taxon>
        <taxon>Chlorophyta</taxon>
        <taxon>core chlorophytes</taxon>
        <taxon>Ulvophyceae</taxon>
        <taxon>TCBD clade</taxon>
        <taxon>Bryopsidales</taxon>
        <taxon>Ostreobineae</taxon>
        <taxon>Ostreobiaceae</taxon>
        <taxon>Ostreobium</taxon>
    </lineage>
</organism>
<keyword evidence="2" id="KW-1185">Reference proteome</keyword>
<feature type="non-terminal residue" evidence="1">
    <location>
        <position position="126"/>
    </location>
</feature>
<evidence type="ECO:0000313" key="1">
    <source>
        <dbReference type="EMBL" id="CAD7704308.1"/>
    </source>
</evidence>
<dbReference type="AlphaFoldDB" id="A0A8S1JBK7"/>
<dbReference type="EMBL" id="CAJHUC010002744">
    <property type="protein sequence ID" value="CAD7704308.1"/>
    <property type="molecule type" value="Genomic_DNA"/>
</dbReference>
<sequence length="126" mass="13323">IVFRPAHEVSLITFGTTGTSNSLHDELVAEGDDTQYRNITEIKPLQVPDVGYLSAVSGLAVSSGVSDFLDALVVGLDLLIKAVGSEPRRAKAAKKILLLSNFVTGVSLGGTGCVHRLFNKQICSLL</sequence>
<dbReference type="Gene3D" id="3.40.50.410">
    <property type="entry name" value="von Willebrand factor, type A domain"/>
    <property type="match status" value="1"/>
</dbReference>
<gene>
    <name evidence="1" type="ORF">OSTQU699_LOCUS9663</name>
</gene>
<protein>
    <submittedName>
        <fullName evidence="1">Uncharacterized protein</fullName>
    </submittedName>
</protein>
<comment type="caution">
    <text evidence="1">The sequence shown here is derived from an EMBL/GenBank/DDBJ whole genome shotgun (WGS) entry which is preliminary data.</text>
</comment>
<dbReference type="InterPro" id="IPR036465">
    <property type="entry name" value="vWFA_dom_sf"/>
</dbReference>
<name>A0A8S1JBK7_9CHLO</name>
<proteinExistence type="predicted"/>
<dbReference type="Proteomes" id="UP000708148">
    <property type="component" value="Unassembled WGS sequence"/>
</dbReference>
<dbReference type="OrthoDB" id="514290at2759"/>
<evidence type="ECO:0000313" key="2">
    <source>
        <dbReference type="Proteomes" id="UP000708148"/>
    </source>
</evidence>
<dbReference type="SUPFAM" id="SSF53300">
    <property type="entry name" value="vWA-like"/>
    <property type="match status" value="1"/>
</dbReference>
<accession>A0A8S1JBK7</accession>